<dbReference type="Proteomes" id="UP000095280">
    <property type="component" value="Unplaced"/>
</dbReference>
<feature type="region of interest" description="Disordered" evidence="1">
    <location>
        <begin position="459"/>
        <end position="494"/>
    </location>
</feature>
<proteinExistence type="predicted"/>
<dbReference type="WBParaSite" id="maker-unitig_42576-snap-gene-0.2-mRNA-1">
    <property type="protein sequence ID" value="maker-unitig_42576-snap-gene-0.2-mRNA-1"/>
    <property type="gene ID" value="maker-unitig_42576-snap-gene-0.2"/>
</dbReference>
<evidence type="ECO:0000313" key="2">
    <source>
        <dbReference type="Proteomes" id="UP000095280"/>
    </source>
</evidence>
<feature type="region of interest" description="Disordered" evidence="1">
    <location>
        <begin position="1"/>
        <end position="31"/>
    </location>
</feature>
<reference evidence="3" key="1">
    <citation type="submission" date="2016-11" db="UniProtKB">
        <authorList>
            <consortium name="WormBaseParasite"/>
        </authorList>
    </citation>
    <scope>IDENTIFICATION</scope>
</reference>
<evidence type="ECO:0000256" key="1">
    <source>
        <dbReference type="SAM" id="MobiDB-lite"/>
    </source>
</evidence>
<sequence length="711" mass="74517">SNFTYNSSPNPRPRPQSDGGGSGNAAAEAAQTVVEPAAWRQLGELAIMNRSRRQSTVNQQRLTATCCPSESTHASSLAGGIVCLRPGTKRNADSDVTSSVWLDALATNSSGVLLASLASAAQFSGPILERPTLSTSGIPARRKIDASAATMTVDRRTLSRVACSAAADASLRQTMSRKSARRLLPAYRIDQRRLCDADRVLLLKVRRSPPMLQTELTHQPEFVHMQTLTRGAVFGLQDLFKPDQPSLCVVSNGAECLLSPAADRLRNRVTHYPSRAQLQTRLQERVNWEAYKQLLVRGAVGDSRRRPPCRPARTASTAQRPRLPFAARGRCSATPEAADATSAGESAKSAEKYQRNRADRASERPSSDKGPEQHRRRTGPAGHEHAGRAGQAGLVGPLGVGRRIGGSKPQGAAVFQSEISGCRPVEAAPPTRAVGTAKRCARRRPGRCARWLRRTPCSCSMSSQRVGSGPPNDVGGAGEESVAAPQAGWRPPGQLGVAADTRALLDVDEEGAGASSGLPASGLTRCSRRRQQAVGGELLGLGQLAVVQPGHGGGGQQAGAAHHCGILADAQALISSIEAAQAVHTIVDRAVRRPAAPIGGVGVQRARCQSQSASNGRYSASAFSTASPSLSPVAVANSPTEAAAKARRSPNSANPFGTPAVLLGGPAREARRPVKAEADVASETHRSSAAAAPPVRTAANDRKMSSARSQP</sequence>
<protein>
    <submittedName>
        <fullName evidence="3">Cyclic nucleotide-binding domain-containing protein</fullName>
    </submittedName>
</protein>
<keyword evidence="2" id="KW-1185">Reference proteome</keyword>
<feature type="compositionally biased region" description="Basic and acidic residues" evidence="1">
    <location>
        <begin position="348"/>
        <end position="373"/>
    </location>
</feature>
<evidence type="ECO:0000313" key="3">
    <source>
        <dbReference type="WBParaSite" id="maker-unitig_42576-snap-gene-0.2-mRNA-1"/>
    </source>
</evidence>
<feature type="compositionally biased region" description="Low complexity" evidence="1">
    <location>
        <begin position="687"/>
        <end position="698"/>
    </location>
</feature>
<feature type="compositionally biased region" description="Basic and acidic residues" evidence="1">
    <location>
        <begin position="668"/>
        <end position="686"/>
    </location>
</feature>
<feature type="region of interest" description="Disordered" evidence="1">
    <location>
        <begin position="641"/>
        <end position="711"/>
    </location>
</feature>
<dbReference type="AlphaFoldDB" id="A0A1I8FQH1"/>
<name>A0A1I8FQH1_9PLAT</name>
<feature type="region of interest" description="Disordered" evidence="1">
    <location>
        <begin position="299"/>
        <end position="403"/>
    </location>
</feature>
<organism evidence="2 3">
    <name type="scientific">Macrostomum lignano</name>
    <dbReference type="NCBI Taxonomy" id="282301"/>
    <lineage>
        <taxon>Eukaryota</taxon>
        <taxon>Metazoa</taxon>
        <taxon>Spiralia</taxon>
        <taxon>Lophotrochozoa</taxon>
        <taxon>Platyhelminthes</taxon>
        <taxon>Rhabditophora</taxon>
        <taxon>Macrostomorpha</taxon>
        <taxon>Macrostomida</taxon>
        <taxon>Macrostomidae</taxon>
        <taxon>Macrostomum</taxon>
    </lineage>
</organism>
<accession>A0A1I8FQH1</accession>